<dbReference type="PROSITE" id="PS51409">
    <property type="entry name" value="ARGINASE_2"/>
    <property type="match status" value="1"/>
</dbReference>
<evidence type="ECO:0000313" key="6">
    <source>
        <dbReference type="EMBL" id="RKR06814.1"/>
    </source>
</evidence>
<evidence type="ECO:0000256" key="1">
    <source>
        <dbReference type="ARBA" id="ARBA00009227"/>
    </source>
</evidence>
<dbReference type="InterPro" id="IPR023696">
    <property type="entry name" value="Ureohydrolase_dom_sf"/>
</dbReference>
<dbReference type="RefSeq" id="WP_121171507.1">
    <property type="nucleotide sequence ID" value="NZ_RBIN01000002.1"/>
</dbReference>
<accession>A0A420WZV3</accession>
<keyword evidence="2 4" id="KW-0479">Metal-binding</keyword>
<dbReference type="AlphaFoldDB" id="A0A420WZV3"/>
<name>A0A420WZV3_9GAMM</name>
<feature type="binding site" evidence="4">
    <location>
        <position position="139"/>
    </location>
    <ligand>
        <name>Mn(2+)</name>
        <dbReference type="ChEBI" id="CHEBI:29035"/>
        <label>1</label>
    </ligand>
</feature>
<keyword evidence="7" id="KW-1185">Reference proteome</keyword>
<protein>
    <submittedName>
        <fullName evidence="6">Agmatinase</fullName>
    </submittedName>
</protein>
<dbReference type="Pfam" id="PF00491">
    <property type="entry name" value="Arginase"/>
    <property type="match status" value="1"/>
</dbReference>
<dbReference type="InterPro" id="IPR005925">
    <property type="entry name" value="Agmatinase-rel"/>
</dbReference>
<keyword evidence="4" id="KW-0464">Manganese</keyword>
<dbReference type="Proteomes" id="UP000281975">
    <property type="component" value="Unassembled WGS sequence"/>
</dbReference>
<feature type="binding site" evidence="4">
    <location>
        <position position="113"/>
    </location>
    <ligand>
        <name>Mn(2+)</name>
        <dbReference type="ChEBI" id="CHEBI:29035"/>
        <label>1</label>
    </ligand>
</feature>
<organism evidence="6 7">
    <name type="scientific">Kushneria sinocarnis</name>
    <dbReference type="NCBI Taxonomy" id="595502"/>
    <lineage>
        <taxon>Bacteria</taxon>
        <taxon>Pseudomonadati</taxon>
        <taxon>Pseudomonadota</taxon>
        <taxon>Gammaproteobacteria</taxon>
        <taxon>Oceanospirillales</taxon>
        <taxon>Halomonadaceae</taxon>
        <taxon>Kushneria</taxon>
    </lineage>
</organism>
<evidence type="ECO:0000313" key="7">
    <source>
        <dbReference type="Proteomes" id="UP000281975"/>
    </source>
</evidence>
<dbReference type="OrthoDB" id="9789727at2"/>
<dbReference type="PROSITE" id="PS01053">
    <property type="entry name" value="ARGINASE_1"/>
    <property type="match status" value="1"/>
</dbReference>
<dbReference type="PANTHER" id="PTHR11358">
    <property type="entry name" value="ARGINASE/AGMATINASE"/>
    <property type="match status" value="1"/>
</dbReference>
<comment type="caution">
    <text evidence="6">The sequence shown here is derived from an EMBL/GenBank/DDBJ whole genome shotgun (WGS) entry which is preliminary data.</text>
</comment>
<evidence type="ECO:0000256" key="2">
    <source>
        <dbReference type="ARBA" id="ARBA00022723"/>
    </source>
</evidence>
<feature type="binding site" evidence="4">
    <location>
        <position position="229"/>
    </location>
    <ligand>
        <name>Mn(2+)</name>
        <dbReference type="ChEBI" id="CHEBI:29035"/>
        <label>1</label>
    </ligand>
</feature>
<dbReference type="PIRSF" id="PIRSF036979">
    <property type="entry name" value="Arginase"/>
    <property type="match status" value="1"/>
</dbReference>
<feature type="binding site" evidence="4">
    <location>
        <position position="137"/>
    </location>
    <ligand>
        <name>Mn(2+)</name>
        <dbReference type="ChEBI" id="CHEBI:29035"/>
        <label>1</label>
    </ligand>
</feature>
<dbReference type="Gene3D" id="3.40.800.10">
    <property type="entry name" value="Ureohydrolase domain"/>
    <property type="match status" value="1"/>
</dbReference>
<dbReference type="InterPro" id="IPR020855">
    <property type="entry name" value="Ureohydrolase_Mn_BS"/>
</dbReference>
<dbReference type="InterPro" id="IPR006035">
    <property type="entry name" value="Ureohydrolase"/>
</dbReference>
<sequence length="299" mass="32530">MFGLPYQGIATFLKSPLDASRPFGFVGIPYDGSVTFRPGARLGPNAIRRASMMLTDGHHPEFGTDPCARVTDLGDIDITRVAQHAALARIEEAVTTLSAERPECRLMLAGGDHLTTLGVLRALRRRYDRPLALIHFDAHCDTWTRHFDDDVGHGTFLRNAIEEGVVDPAMTLSLGLRSPVDPQTREWLGSRGGLAMSARRLMRTDGEQLAALVDERIGTAPVYVTFDIDVLDPAHAPGTGTPEVGGITTMKALELLESLRHCNMIGMDVVEVSPPFDSHDITALAAATLLWTWAAMLPL</sequence>
<feature type="binding site" evidence="4">
    <location>
        <position position="227"/>
    </location>
    <ligand>
        <name>Mn(2+)</name>
        <dbReference type="ChEBI" id="CHEBI:29035"/>
        <label>1</label>
    </ligand>
</feature>
<evidence type="ECO:0000256" key="5">
    <source>
        <dbReference type="RuleBase" id="RU003684"/>
    </source>
</evidence>
<dbReference type="PANTHER" id="PTHR11358:SF26">
    <property type="entry name" value="GUANIDINO ACID HYDROLASE, MITOCHONDRIAL"/>
    <property type="match status" value="1"/>
</dbReference>
<reference evidence="6 7" key="1">
    <citation type="submission" date="2018-10" db="EMBL/GenBank/DDBJ databases">
        <title>Genomic Encyclopedia of Type Strains, Phase IV (KMG-IV): sequencing the most valuable type-strain genomes for metagenomic binning, comparative biology and taxonomic classification.</title>
        <authorList>
            <person name="Goeker M."/>
        </authorList>
    </citation>
    <scope>NUCLEOTIDE SEQUENCE [LARGE SCALE GENOMIC DNA]</scope>
    <source>
        <strain evidence="6 7">DSM 23229</strain>
    </source>
</reference>
<dbReference type="EMBL" id="RBIN01000002">
    <property type="protein sequence ID" value="RKR06814.1"/>
    <property type="molecule type" value="Genomic_DNA"/>
</dbReference>
<feature type="binding site" evidence="4">
    <location>
        <position position="141"/>
    </location>
    <ligand>
        <name>Mn(2+)</name>
        <dbReference type="ChEBI" id="CHEBI:29035"/>
        <label>1</label>
    </ligand>
</feature>
<gene>
    <name evidence="6" type="ORF">C7446_0813</name>
</gene>
<dbReference type="GO" id="GO:0046872">
    <property type="term" value="F:metal ion binding"/>
    <property type="evidence" value="ECO:0007669"/>
    <property type="project" value="UniProtKB-KW"/>
</dbReference>
<evidence type="ECO:0000256" key="3">
    <source>
        <dbReference type="ARBA" id="ARBA00022801"/>
    </source>
</evidence>
<evidence type="ECO:0000256" key="4">
    <source>
        <dbReference type="PIRSR" id="PIRSR036979-1"/>
    </source>
</evidence>
<dbReference type="GO" id="GO:0033389">
    <property type="term" value="P:putrescine biosynthetic process from arginine, via agmatine"/>
    <property type="evidence" value="ECO:0007669"/>
    <property type="project" value="TreeGrafter"/>
</dbReference>
<comment type="similarity">
    <text evidence="1">Belongs to the arginase family. Agmatinase subfamily.</text>
</comment>
<comment type="cofactor">
    <cofactor evidence="4">
        <name>Mn(2+)</name>
        <dbReference type="ChEBI" id="CHEBI:29035"/>
    </cofactor>
    <text evidence="4">Binds 2 manganese ions per subunit.</text>
</comment>
<dbReference type="NCBIfam" id="TIGR01230">
    <property type="entry name" value="agmatinase"/>
    <property type="match status" value="1"/>
</dbReference>
<proteinExistence type="inferred from homology"/>
<dbReference type="GO" id="GO:0008783">
    <property type="term" value="F:agmatinase activity"/>
    <property type="evidence" value="ECO:0007669"/>
    <property type="project" value="TreeGrafter"/>
</dbReference>
<keyword evidence="3 5" id="KW-0378">Hydrolase</keyword>
<dbReference type="SUPFAM" id="SSF52768">
    <property type="entry name" value="Arginase/deacetylase"/>
    <property type="match status" value="1"/>
</dbReference>